<protein>
    <submittedName>
        <fullName evidence="1">Uncharacterized protein</fullName>
    </submittedName>
</protein>
<reference evidence="1" key="1">
    <citation type="submission" date="2014-09" db="EMBL/GenBank/DDBJ databases">
        <authorList>
            <person name="Magalhaes I.L.F."/>
            <person name="Oliveira U."/>
            <person name="Santos F.R."/>
            <person name="Vidigal T.H.D.A."/>
            <person name="Brescovit A.D."/>
            <person name="Santos A.J."/>
        </authorList>
    </citation>
    <scope>NUCLEOTIDE SEQUENCE</scope>
    <source>
        <tissue evidence="1">Shoot tissue taken approximately 20 cm above the soil surface</tissue>
    </source>
</reference>
<dbReference type="AlphaFoldDB" id="A0A0A8Z346"/>
<proteinExistence type="predicted"/>
<dbReference type="EMBL" id="GBRH01264061">
    <property type="protein sequence ID" value="JAD33834.1"/>
    <property type="molecule type" value="Transcribed_RNA"/>
</dbReference>
<sequence>MSIYCSRWIHHVRWWLCPVRWHHGLQLKNIVCCSYINTQYYSNLQKVPNSFLLEKCLIFLNSLSLLNSL</sequence>
<evidence type="ECO:0000313" key="1">
    <source>
        <dbReference type="EMBL" id="JAD33834.1"/>
    </source>
</evidence>
<accession>A0A0A8Z346</accession>
<reference evidence="1" key="2">
    <citation type="journal article" date="2015" name="Data Brief">
        <title>Shoot transcriptome of the giant reed, Arundo donax.</title>
        <authorList>
            <person name="Barrero R.A."/>
            <person name="Guerrero F.D."/>
            <person name="Moolhuijzen P."/>
            <person name="Goolsby J.A."/>
            <person name="Tidwell J."/>
            <person name="Bellgard S.E."/>
            <person name="Bellgard M.I."/>
        </authorList>
    </citation>
    <scope>NUCLEOTIDE SEQUENCE</scope>
    <source>
        <tissue evidence="1">Shoot tissue taken approximately 20 cm above the soil surface</tissue>
    </source>
</reference>
<organism evidence="1">
    <name type="scientific">Arundo donax</name>
    <name type="common">Giant reed</name>
    <name type="synonym">Donax arundinaceus</name>
    <dbReference type="NCBI Taxonomy" id="35708"/>
    <lineage>
        <taxon>Eukaryota</taxon>
        <taxon>Viridiplantae</taxon>
        <taxon>Streptophyta</taxon>
        <taxon>Embryophyta</taxon>
        <taxon>Tracheophyta</taxon>
        <taxon>Spermatophyta</taxon>
        <taxon>Magnoliopsida</taxon>
        <taxon>Liliopsida</taxon>
        <taxon>Poales</taxon>
        <taxon>Poaceae</taxon>
        <taxon>PACMAD clade</taxon>
        <taxon>Arundinoideae</taxon>
        <taxon>Arundineae</taxon>
        <taxon>Arundo</taxon>
    </lineage>
</organism>
<name>A0A0A8Z346_ARUDO</name>